<dbReference type="InParanoid" id="A0A0V1AY50"/>
<evidence type="ECO:0000256" key="1">
    <source>
        <dbReference type="SAM" id="MobiDB-lite"/>
    </source>
</evidence>
<dbReference type="OrthoDB" id="5929929at2759"/>
<reference evidence="2 3" key="1">
    <citation type="submission" date="2015-01" db="EMBL/GenBank/DDBJ databases">
        <title>Evolution of Trichinella species and genotypes.</title>
        <authorList>
            <person name="Korhonen P.K."/>
            <person name="Edoardo P."/>
            <person name="Giuseppe L.R."/>
            <person name="Gasser R.B."/>
        </authorList>
    </citation>
    <scope>NUCLEOTIDE SEQUENCE [LARGE SCALE GENOMIC DNA]</scope>
    <source>
        <strain evidence="2">ISS3</strain>
    </source>
</reference>
<protein>
    <submittedName>
        <fullName evidence="2">Uncharacterized protein</fullName>
    </submittedName>
</protein>
<feature type="region of interest" description="Disordered" evidence="1">
    <location>
        <begin position="98"/>
        <end position="120"/>
    </location>
</feature>
<name>A0A0V1AY50_TRISP</name>
<organism evidence="2 3">
    <name type="scientific">Trichinella spiralis</name>
    <name type="common">Trichina worm</name>
    <dbReference type="NCBI Taxonomy" id="6334"/>
    <lineage>
        <taxon>Eukaryota</taxon>
        <taxon>Metazoa</taxon>
        <taxon>Ecdysozoa</taxon>
        <taxon>Nematoda</taxon>
        <taxon>Enoplea</taxon>
        <taxon>Dorylaimia</taxon>
        <taxon>Trichinellida</taxon>
        <taxon>Trichinellidae</taxon>
        <taxon>Trichinella</taxon>
    </lineage>
</organism>
<keyword evidence="3" id="KW-1185">Reference proteome</keyword>
<proteinExistence type="predicted"/>
<evidence type="ECO:0000313" key="2">
    <source>
        <dbReference type="EMBL" id="KRY29597.1"/>
    </source>
</evidence>
<dbReference type="Proteomes" id="UP000054776">
    <property type="component" value="Unassembled WGS sequence"/>
</dbReference>
<comment type="caution">
    <text evidence="2">The sequence shown here is derived from an EMBL/GenBank/DDBJ whole genome shotgun (WGS) entry which is preliminary data.</text>
</comment>
<accession>A0A0V1AY50</accession>
<sequence length="180" mass="19243">MNTQGLPPSASCSSLAPCRSLARERQFFANRRQSPYLSRCRGSSVVIRAQVPVLTCVLPPVGSVGRAQGLPASAVMFAAVPRAILDRATIGFPLLASSQPRPGSASQPGCSSQGSASRTPVQPLVGSLQLYFRRTASHCWLLTLPMLEQPRCRSNTWWSGPADPALPMRNAPVSPRPEPP</sequence>
<gene>
    <name evidence="2" type="ORF">T01_1369</name>
</gene>
<dbReference type="EMBL" id="JYDH01000165">
    <property type="protein sequence ID" value="KRY29597.1"/>
    <property type="molecule type" value="Genomic_DNA"/>
</dbReference>
<feature type="region of interest" description="Disordered" evidence="1">
    <location>
        <begin position="160"/>
        <end position="180"/>
    </location>
</feature>
<evidence type="ECO:0000313" key="3">
    <source>
        <dbReference type="Proteomes" id="UP000054776"/>
    </source>
</evidence>
<dbReference type="AlphaFoldDB" id="A0A0V1AY50"/>